<dbReference type="Proteomes" id="UP000256379">
    <property type="component" value="Unassembled WGS sequence"/>
</dbReference>
<evidence type="ECO:0000313" key="2">
    <source>
        <dbReference type="EMBL" id="RDU63105.1"/>
    </source>
</evidence>
<keyword evidence="3" id="KW-1185">Reference proteome</keyword>
<dbReference type="InterPro" id="IPR036709">
    <property type="entry name" value="Autotransporte_beta_dom_sf"/>
</dbReference>
<feature type="chain" id="PRO_5017621753" description="Outer membrane protein beta-barrel domain-containing protein" evidence="1">
    <location>
        <begin position="20"/>
        <end position="211"/>
    </location>
</feature>
<proteinExistence type="predicted"/>
<accession>A0A3D8IDK3</accession>
<dbReference type="EMBL" id="NXLQ01000026">
    <property type="protein sequence ID" value="RDU63105.1"/>
    <property type="molecule type" value="Genomic_DNA"/>
</dbReference>
<gene>
    <name evidence="2" type="ORF">CQA53_08765</name>
</gene>
<dbReference type="RefSeq" id="WP_115543628.1">
    <property type="nucleotide sequence ID" value="NZ_NXLQ01000026.1"/>
</dbReference>
<dbReference type="SUPFAM" id="SSF103515">
    <property type="entry name" value="Autotransporter"/>
    <property type="match status" value="1"/>
</dbReference>
<evidence type="ECO:0000256" key="1">
    <source>
        <dbReference type="SAM" id="SignalP"/>
    </source>
</evidence>
<sequence>MKKSSIVLSLILATGIAHAQESGFFIGLSAGLGLNSVSAKTSISDIEVVNNFSLTTNLTYGARLGYILAFNEMNALRIYGDFTAGNFTTAILSGNQGGISSYGYYHMTGGGGLDYLISFSESWGMFIGAGYNYAFGKFMDSRSKPNPHNPYANIGVAWNWSILRLEVGAKIPFLSWENTTTTIPITATDSIVFSSHARTNAQIYFNLDLVF</sequence>
<reference evidence="2 3" key="1">
    <citation type="submission" date="2018-04" db="EMBL/GenBank/DDBJ databases">
        <title>Novel Campyloabacter and Helicobacter Species and Strains.</title>
        <authorList>
            <person name="Mannion A.J."/>
            <person name="Shen Z."/>
            <person name="Fox J.G."/>
        </authorList>
    </citation>
    <scope>NUCLEOTIDE SEQUENCE [LARGE SCALE GENOMIC DNA]</scope>
    <source>
        <strain evidence="2 3">MIT 17-337</strain>
    </source>
</reference>
<evidence type="ECO:0008006" key="4">
    <source>
        <dbReference type="Google" id="ProtNLM"/>
    </source>
</evidence>
<dbReference type="OrthoDB" id="5329388at2"/>
<keyword evidence="1" id="KW-0732">Signal</keyword>
<name>A0A3D8IDK3_9HELI</name>
<evidence type="ECO:0000313" key="3">
    <source>
        <dbReference type="Proteomes" id="UP000256379"/>
    </source>
</evidence>
<protein>
    <recommendedName>
        <fullName evidence="4">Outer membrane protein beta-barrel domain-containing protein</fullName>
    </recommendedName>
</protein>
<dbReference type="AlphaFoldDB" id="A0A3D8IDK3"/>
<organism evidence="2 3">
    <name type="scientific">Helicobacter didelphidarum</name>
    <dbReference type="NCBI Taxonomy" id="2040648"/>
    <lineage>
        <taxon>Bacteria</taxon>
        <taxon>Pseudomonadati</taxon>
        <taxon>Campylobacterota</taxon>
        <taxon>Epsilonproteobacteria</taxon>
        <taxon>Campylobacterales</taxon>
        <taxon>Helicobacteraceae</taxon>
        <taxon>Helicobacter</taxon>
    </lineage>
</organism>
<comment type="caution">
    <text evidence="2">The sequence shown here is derived from an EMBL/GenBank/DDBJ whole genome shotgun (WGS) entry which is preliminary data.</text>
</comment>
<feature type="signal peptide" evidence="1">
    <location>
        <begin position="1"/>
        <end position="19"/>
    </location>
</feature>